<evidence type="ECO:0000256" key="1">
    <source>
        <dbReference type="SAM" id="MobiDB-lite"/>
    </source>
</evidence>
<accession>A0A438I4X5</accession>
<dbReference type="EMBL" id="QGNW01000142">
    <property type="protein sequence ID" value="RVW91758.1"/>
    <property type="molecule type" value="Genomic_DNA"/>
</dbReference>
<evidence type="ECO:0000313" key="3">
    <source>
        <dbReference type="Proteomes" id="UP000288805"/>
    </source>
</evidence>
<feature type="region of interest" description="Disordered" evidence="1">
    <location>
        <begin position="87"/>
        <end position="116"/>
    </location>
</feature>
<gene>
    <name evidence="2" type="ORF">CK203_045920</name>
</gene>
<organism evidence="2 3">
    <name type="scientific">Vitis vinifera</name>
    <name type="common">Grape</name>
    <dbReference type="NCBI Taxonomy" id="29760"/>
    <lineage>
        <taxon>Eukaryota</taxon>
        <taxon>Viridiplantae</taxon>
        <taxon>Streptophyta</taxon>
        <taxon>Embryophyta</taxon>
        <taxon>Tracheophyta</taxon>
        <taxon>Spermatophyta</taxon>
        <taxon>Magnoliopsida</taxon>
        <taxon>eudicotyledons</taxon>
        <taxon>Gunneridae</taxon>
        <taxon>Pentapetalae</taxon>
        <taxon>rosids</taxon>
        <taxon>Vitales</taxon>
        <taxon>Vitaceae</taxon>
        <taxon>Viteae</taxon>
        <taxon>Vitis</taxon>
    </lineage>
</organism>
<proteinExistence type="predicted"/>
<dbReference type="AlphaFoldDB" id="A0A438I4X5"/>
<name>A0A438I4X5_VITVI</name>
<sequence length="202" mass="23154">MEGLSRVGHLVQQCYYRFDPSFQGLSSFLNGFLSAQDSSRMTAMVATTPKFAYDSSYYPNSGATNHITLGIHNLMNKTEFARQDKIVMGNGTNKPSKGEKQREAKRKSKLSEEKQRGQQLQSSFALLEYFPKSIFYILYTISKLRKSRINALNRVRFGAEMRKIWPLEDNCSRLVRNFRTTPSKFAQPMRGANFPLFLPTPL</sequence>
<evidence type="ECO:0000313" key="2">
    <source>
        <dbReference type="EMBL" id="RVW91758.1"/>
    </source>
</evidence>
<comment type="caution">
    <text evidence="2">The sequence shown here is derived from an EMBL/GenBank/DDBJ whole genome shotgun (WGS) entry which is preliminary data.</text>
</comment>
<dbReference type="Proteomes" id="UP000288805">
    <property type="component" value="Unassembled WGS sequence"/>
</dbReference>
<protein>
    <submittedName>
        <fullName evidence="2">Uncharacterized protein</fullName>
    </submittedName>
</protein>
<reference evidence="2 3" key="1">
    <citation type="journal article" date="2018" name="PLoS Genet.">
        <title>Population sequencing reveals clonal diversity and ancestral inbreeding in the grapevine cultivar Chardonnay.</title>
        <authorList>
            <person name="Roach M.J."/>
            <person name="Johnson D.L."/>
            <person name="Bohlmann J."/>
            <person name="van Vuuren H.J."/>
            <person name="Jones S.J."/>
            <person name="Pretorius I.S."/>
            <person name="Schmidt S.A."/>
            <person name="Borneman A.R."/>
        </authorList>
    </citation>
    <scope>NUCLEOTIDE SEQUENCE [LARGE SCALE GENOMIC DNA]</scope>
    <source>
        <strain evidence="3">cv. Chardonnay</strain>
        <tissue evidence="2">Leaf</tissue>
    </source>
</reference>